<dbReference type="Gene3D" id="1.20.1250.20">
    <property type="entry name" value="MFS general substrate transporter like domains"/>
    <property type="match status" value="1"/>
</dbReference>
<feature type="transmembrane region" description="Helical" evidence="7">
    <location>
        <begin position="512"/>
        <end position="535"/>
    </location>
</feature>
<dbReference type="OMA" id="WFATNIN"/>
<dbReference type="InterPro" id="IPR044739">
    <property type="entry name" value="NRT1/PTR"/>
</dbReference>
<dbReference type="InterPro" id="IPR036259">
    <property type="entry name" value="MFS_trans_sf"/>
</dbReference>
<feature type="transmembrane region" description="Helical" evidence="7">
    <location>
        <begin position="115"/>
        <end position="139"/>
    </location>
</feature>
<dbReference type="GO" id="GO:0016020">
    <property type="term" value="C:membrane"/>
    <property type="evidence" value="ECO:0007669"/>
    <property type="project" value="UniProtKB-SubCell"/>
</dbReference>
<keyword evidence="5 7" id="KW-0472">Membrane</keyword>
<protein>
    <submittedName>
        <fullName evidence="8">Uncharacterized protein</fullName>
    </submittedName>
</protein>
<evidence type="ECO:0000256" key="5">
    <source>
        <dbReference type="ARBA" id="ARBA00023136"/>
    </source>
</evidence>
<evidence type="ECO:0000256" key="2">
    <source>
        <dbReference type="ARBA" id="ARBA00005982"/>
    </source>
</evidence>
<accession>A0A8T2SLQ9</accession>
<feature type="transmembrane region" description="Helical" evidence="7">
    <location>
        <begin position="204"/>
        <end position="223"/>
    </location>
</feature>
<evidence type="ECO:0000256" key="1">
    <source>
        <dbReference type="ARBA" id="ARBA00004141"/>
    </source>
</evidence>
<feature type="transmembrane region" description="Helical" evidence="7">
    <location>
        <begin position="346"/>
        <end position="368"/>
    </location>
</feature>
<feature type="transmembrane region" description="Helical" evidence="7">
    <location>
        <begin position="159"/>
        <end position="183"/>
    </location>
</feature>
<comment type="similarity">
    <text evidence="2">Belongs to the major facilitator superfamily. Proton-dependent oligopeptide transporter (POT/PTR) (TC 2.A.17) family.</text>
</comment>
<feature type="transmembrane region" description="Helical" evidence="7">
    <location>
        <begin position="84"/>
        <end position="103"/>
    </location>
</feature>
<dbReference type="AlphaFoldDB" id="A0A8T2SLQ9"/>
<evidence type="ECO:0000256" key="7">
    <source>
        <dbReference type="SAM" id="Phobius"/>
    </source>
</evidence>
<evidence type="ECO:0000256" key="4">
    <source>
        <dbReference type="ARBA" id="ARBA00022989"/>
    </source>
</evidence>
<organism evidence="8 9">
    <name type="scientific">Ceratopteris richardii</name>
    <name type="common">Triangle waterfern</name>
    <dbReference type="NCBI Taxonomy" id="49495"/>
    <lineage>
        <taxon>Eukaryota</taxon>
        <taxon>Viridiplantae</taxon>
        <taxon>Streptophyta</taxon>
        <taxon>Embryophyta</taxon>
        <taxon>Tracheophyta</taxon>
        <taxon>Polypodiopsida</taxon>
        <taxon>Polypodiidae</taxon>
        <taxon>Polypodiales</taxon>
        <taxon>Pteridineae</taxon>
        <taxon>Pteridaceae</taxon>
        <taxon>Parkerioideae</taxon>
        <taxon>Ceratopteris</taxon>
    </lineage>
</organism>
<comment type="caution">
    <text evidence="8">The sequence shown here is derived from an EMBL/GenBank/DDBJ whole genome shotgun (WGS) entry which is preliminary data.</text>
</comment>
<gene>
    <name evidence="8" type="ORF">KP509_19G041500</name>
</gene>
<dbReference type="SUPFAM" id="SSF103473">
    <property type="entry name" value="MFS general substrate transporter"/>
    <property type="match status" value="1"/>
</dbReference>
<dbReference type="PANTHER" id="PTHR11654">
    <property type="entry name" value="OLIGOPEPTIDE TRANSPORTER-RELATED"/>
    <property type="match status" value="1"/>
</dbReference>
<proteinExistence type="inferred from homology"/>
<dbReference type="OrthoDB" id="8904098at2759"/>
<dbReference type="EMBL" id="CM035424">
    <property type="protein sequence ID" value="KAH7352362.1"/>
    <property type="molecule type" value="Genomic_DNA"/>
</dbReference>
<feature type="transmembrane region" description="Helical" evidence="7">
    <location>
        <begin position="429"/>
        <end position="449"/>
    </location>
</feature>
<evidence type="ECO:0000313" key="8">
    <source>
        <dbReference type="EMBL" id="KAH7352362.1"/>
    </source>
</evidence>
<reference evidence="8" key="1">
    <citation type="submission" date="2021-08" db="EMBL/GenBank/DDBJ databases">
        <title>WGS assembly of Ceratopteris richardii.</title>
        <authorList>
            <person name="Marchant D.B."/>
            <person name="Chen G."/>
            <person name="Jenkins J."/>
            <person name="Shu S."/>
            <person name="Leebens-Mack J."/>
            <person name="Grimwood J."/>
            <person name="Schmutz J."/>
            <person name="Soltis P."/>
            <person name="Soltis D."/>
            <person name="Chen Z.-H."/>
        </authorList>
    </citation>
    <scope>NUCLEOTIDE SEQUENCE</scope>
    <source>
        <strain evidence="8">Whitten #5841</strain>
        <tissue evidence="8">Leaf</tissue>
    </source>
</reference>
<feature type="transmembrane region" description="Helical" evidence="7">
    <location>
        <begin position="229"/>
        <end position="249"/>
    </location>
</feature>
<dbReference type="CDD" id="cd17417">
    <property type="entry name" value="MFS_NPF5"/>
    <property type="match status" value="1"/>
</dbReference>
<dbReference type="Pfam" id="PF00854">
    <property type="entry name" value="PTR2"/>
    <property type="match status" value="1"/>
</dbReference>
<name>A0A8T2SLQ9_CERRI</name>
<feature type="transmembrane region" description="Helical" evidence="7">
    <location>
        <begin position="555"/>
        <end position="574"/>
    </location>
</feature>
<keyword evidence="4 7" id="KW-1133">Transmembrane helix</keyword>
<feature type="region of interest" description="Disordered" evidence="6">
    <location>
        <begin position="1"/>
        <end position="26"/>
    </location>
</feature>
<dbReference type="Proteomes" id="UP000825935">
    <property type="component" value="Chromosome 19"/>
</dbReference>
<evidence type="ECO:0000256" key="3">
    <source>
        <dbReference type="ARBA" id="ARBA00022692"/>
    </source>
</evidence>
<dbReference type="InterPro" id="IPR000109">
    <property type="entry name" value="POT_fam"/>
</dbReference>
<sequence length="592" mass="65800">MREVVMEGPNETGDVDRVSDGSLDSNGRPASLSLTGSWRASAFIIGDEFSERLSFYGIASNLITYMTTGLHESLASAAKNTNNWSGVTLVAPLFGAYFADALFGKYWTIAAVSAIYIAVYVVISQGLLLLTISVSISSLRPPPCMENGNCPTATQGQMAFFFVSLYLISIGTGGLKPCLEAFGADQFDERNKVERQRKVSFFNWWYFGLCMGALIAFTILVYIQDNVSWGLGFGIPAIAMAVALVIFMAGTKFYRHKVPAGSPLTLIAKVVISAIRKRHMELPDNPAVLYDGLDKDSPLMVKRKLSHTNCLRFLDKAAILDHSSFDANHPRSWYLCTLTQVEEVKLLFCIFPIWLTMLTYGIVFAQTSTLFTKQGSTMNRRINAHFEIPAASLQSFTTISILMLIPIYDRAFVPLFRRLTGHQRGITMLQRIGIGLLMSILSMIVAAVVEKQRIDVAREHDLLDSPKSVIPISIFRLLPQYILSGVSDVFAIVGQQEFFYDQVSDRARSFGVALYLCAMGVGSFLSSLLITIIESITGKGSSWFNSNINRGHLDYFYWLLAVISTANFILYSVISHSYEYKELRSMDSLLIE</sequence>
<evidence type="ECO:0000313" key="9">
    <source>
        <dbReference type="Proteomes" id="UP000825935"/>
    </source>
</evidence>
<keyword evidence="9" id="KW-1185">Reference proteome</keyword>
<dbReference type="GO" id="GO:0042937">
    <property type="term" value="F:tripeptide transmembrane transporter activity"/>
    <property type="evidence" value="ECO:0007669"/>
    <property type="project" value="InterPro"/>
</dbReference>
<keyword evidence="3 7" id="KW-0812">Transmembrane</keyword>
<evidence type="ECO:0000256" key="6">
    <source>
        <dbReference type="SAM" id="MobiDB-lite"/>
    </source>
</evidence>
<dbReference type="GO" id="GO:0071916">
    <property type="term" value="F:dipeptide transmembrane transporter activity"/>
    <property type="evidence" value="ECO:0007669"/>
    <property type="project" value="InterPro"/>
</dbReference>
<comment type="subcellular location">
    <subcellularLocation>
        <location evidence="1">Membrane</location>
        <topology evidence="1">Multi-pass membrane protein</topology>
    </subcellularLocation>
</comment>